<dbReference type="Proteomes" id="UP000198836">
    <property type="component" value="Unassembled WGS sequence"/>
</dbReference>
<dbReference type="AlphaFoldDB" id="A0A1I0SP38"/>
<dbReference type="EMBL" id="FOJM01000002">
    <property type="protein sequence ID" value="SFA41222.1"/>
    <property type="molecule type" value="Genomic_DNA"/>
</dbReference>
<evidence type="ECO:0000313" key="2">
    <source>
        <dbReference type="EMBL" id="SFA41222.1"/>
    </source>
</evidence>
<name>A0A1I0SP38_9SPHI</name>
<keyword evidence="1" id="KW-1133">Transmembrane helix</keyword>
<reference evidence="3" key="1">
    <citation type="submission" date="2016-10" db="EMBL/GenBank/DDBJ databases">
        <authorList>
            <person name="Varghese N."/>
            <person name="Submissions S."/>
        </authorList>
    </citation>
    <scope>NUCLEOTIDE SEQUENCE [LARGE SCALE GENOMIC DNA]</scope>
    <source>
        <strain evidence="3">DSM 18130</strain>
    </source>
</reference>
<feature type="transmembrane region" description="Helical" evidence="1">
    <location>
        <begin position="51"/>
        <end position="71"/>
    </location>
</feature>
<organism evidence="2 3">
    <name type="scientific">Pedobacter suwonensis</name>
    <dbReference type="NCBI Taxonomy" id="332999"/>
    <lineage>
        <taxon>Bacteria</taxon>
        <taxon>Pseudomonadati</taxon>
        <taxon>Bacteroidota</taxon>
        <taxon>Sphingobacteriia</taxon>
        <taxon>Sphingobacteriales</taxon>
        <taxon>Sphingobacteriaceae</taxon>
        <taxon>Pedobacter</taxon>
    </lineage>
</organism>
<keyword evidence="1" id="KW-0812">Transmembrane</keyword>
<gene>
    <name evidence="2" type="ORF">SAMN04488511_102273</name>
</gene>
<protein>
    <submittedName>
        <fullName evidence="2">Uncharacterized protein</fullName>
    </submittedName>
</protein>
<accession>A0A1I0SP38</accession>
<proteinExistence type="predicted"/>
<feature type="transmembrane region" description="Helical" evidence="1">
    <location>
        <begin position="83"/>
        <end position="111"/>
    </location>
</feature>
<sequence length="121" mass="14832">MRKISILLFGMIFLSLFVGIPINHNWSFVFQYEFIDFPMMLRLYDVSNREIISWIVVLLSHVGIISLPFFLKRVYFRKMLFYFPFFFLIGFLMLRMEFLFLLLPFLIVWLITLRTEKKIRN</sequence>
<keyword evidence="3" id="KW-1185">Reference proteome</keyword>
<keyword evidence="1" id="KW-0472">Membrane</keyword>
<evidence type="ECO:0000313" key="3">
    <source>
        <dbReference type="Proteomes" id="UP000198836"/>
    </source>
</evidence>
<evidence type="ECO:0000256" key="1">
    <source>
        <dbReference type="SAM" id="Phobius"/>
    </source>
</evidence>